<feature type="region of interest" description="Disordered" evidence="1">
    <location>
        <begin position="361"/>
        <end position="398"/>
    </location>
</feature>
<protein>
    <submittedName>
        <fullName evidence="3">SH2 domain-containing protein</fullName>
    </submittedName>
</protein>
<organism evidence="2 3">
    <name type="scientific">Heterorhabditis bacteriophora</name>
    <name type="common">Entomopathogenic nematode worm</name>
    <dbReference type="NCBI Taxonomy" id="37862"/>
    <lineage>
        <taxon>Eukaryota</taxon>
        <taxon>Metazoa</taxon>
        <taxon>Ecdysozoa</taxon>
        <taxon>Nematoda</taxon>
        <taxon>Chromadorea</taxon>
        <taxon>Rhabditida</taxon>
        <taxon>Rhabditina</taxon>
        <taxon>Rhabditomorpha</taxon>
        <taxon>Strongyloidea</taxon>
        <taxon>Heterorhabditidae</taxon>
        <taxon>Heterorhabditis</taxon>
    </lineage>
</organism>
<proteinExistence type="predicted"/>
<evidence type="ECO:0000313" key="2">
    <source>
        <dbReference type="Proteomes" id="UP000095283"/>
    </source>
</evidence>
<dbReference type="Proteomes" id="UP000095283">
    <property type="component" value="Unplaced"/>
</dbReference>
<evidence type="ECO:0000256" key="1">
    <source>
        <dbReference type="SAM" id="MobiDB-lite"/>
    </source>
</evidence>
<reference evidence="3" key="1">
    <citation type="submission" date="2016-11" db="UniProtKB">
        <authorList>
            <consortium name="WormBaseParasite"/>
        </authorList>
    </citation>
    <scope>IDENTIFICATION</scope>
</reference>
<name>A0A1I7WNF2_HETBA</name>
<feature type="region of interest" description="Disordered" evidence="1">
    <location>
        <begin position="154"/>
        <end position="185"/>
    </location>
</feature>
<evidence type="ECO:0000313" key="3">
    <source>
        <dbReference type="WBParaSite" id="Hba_06678"/>
    </source>
</evidence>
<keyword evidence="2" id="KW-1185">Reference proteome</keyword>
<sequence length="492" mass="54441">MTKDLNWVAAIEGSDGQPLTTSLNADITARINKTRSIPVSLVCILRTLNCRGSPDPADPTSDTPPCVSTHLDKVGDAWLPRQTQSRPVDQINFNFEVHPVLDATAGGLLASFKEIDDGPRVPSFTRAEARTQRVQSDTALAISDLEAICQLGESMDDDSKTSTPALARHSASPAPSIRPGGLPQLSPLESARLKMAVGRLRMRDDNEHHAPDWIAKRLLSGQSTKIFGSIHHICERKNSVRRPRGSRKSSALPISHSNLDQQRPMLQRSFSDFAHMTSWEKLLDNLNNYEFLLLKISTYVVTAFSTTPESPYVDTESDDECDPPPPPKSLMGGFPIGPSPCASGTVSGSSLTMFSMANSPAQIPKLPSRSSPSVDAQKAKSVPMQSMPKLERQEKRKIRRKKKSRIRLFFRTPLYNYCIYIIYSRKNSRHQKNVESERLKEVKKKNSSSTTTLDSFMPSSSKATPPSPVPMPFGLGSLKNFKIPKVRLFSFI</sequence>
<dbReference type="AlphaFoldDB" id="A0A1I7WNF2"/>
<feature type="region of interest" description="Disordered" evidence="1">
    <location>
        <begin position="431"/>
        <end position="468"/>
    </location>
</feature>
<feature type="compositionally biased region" description="Polar residues" evidence="1">
    <location>
        <begin position="447"/>
        <end position="464"/>
    </location>
</feature>
<accession>A0A1I7WNF2</accession>
<dbReference type="WBParaSite" id="Hba_06678">
    <property type="protein sequence ID" value="Hba_06678"/>
    <property type="gene ID" value="Hba_06678"/>
</dbReference>
<feature type="region of interest" description="Disordered" evidence="1">
    <location>
        <begin position="238"/>
        <end position="260"/>
    </location>
</feature>